<proteinExistence type="predicted"/>
<dbReference type="PROSITE" id="PS01081">
    <property type="entry name" value="HTH_TETR_1"/>
    <property type="match status" value="1"/>
</dbReference>
<evidence type="ECO:0000256" key="4">
    <source>
        <dbReference type="PROSITE-ProRule" id="PRU00335"/>
    </source>
</evidence>
<dbReference type="Gene3D" id="1.10.357.10">
    <property type="entry name" value="Tetracycline Repressor, domain 2"/>
    <property type="match status" value="1"/>
</dbReference>
<dbReference type="GO" id="GO:0000976">
    <property type="term" value="F:transcription cis-regulatory region binding"/>
    <property type="evidence" value="ECO:0007669"/>
    <property type="project" value="TreeGrafter"/>
</dbReference>
<sequence length="203" mass="21917">MSGSQGPSLRERTRIAVRDQIARTALVMFDECGFDETTVDQIATAVGLSPRSFFRYFAAKEDIVLGDPMVYGEPVRASLAENVGTMPLWDALRAAFDPVVATIEADPDGALRATRVMIRTPVLRARNTEKHLAWMTLLVPVVADTLPGPGATTAYQARAITLAALTCLDVSHAEWVHRDGGVGIAQLLDETFALLRPAALTTP</sequence>
<protein>
    <submittedName>
        <fullName evidence="6">TetR family transcriptional regulator</fullName>
    </submittedName>
</protein>
<keyword evidence="3" id="KW-0804">Transcription</keyword>
<gene>
    <name evidence="6" type="ORF">CLV28_1879</name>
</gene>
<dbReference type="InterPro" id="IPR001647">
    <property type="entry name" value="HTH_TetR"/>
</dbReference>
<dbReference type="InterPro" id="IPR050109">
    <property type="entry name" value="HTH-type_TetR-like_transc_reg"/>
</dbReference>
<evidence type="ECO:0000313" key="6">
    <source>
        <dbReference type="EMBL" id="PJJ74382.1"/>
    </source>
</evidence>
<name>A0A2M9CR29_9CELL</name>
<dbReference type="SUPFAM" id="SSF46689">
    <property type="entry name" value="Homeodomain-like"/>
    <property type="match status" value="1"/>
</dbReference>
<reference evidence="6 7" key="1">
    <citation type="submission" date="2017-11" db="EMBL/GenBank/DDBJ databases">
        <title>Genomic Encyclopedia of Archaeal and Bacterial Type Strains, Phase II (KMG-II): From Individual Species to Whole Genera.</title>
        <authorList>
            <person name="Goeker M."/>
        </authorList>
    </citation>
    <scope>NUCLEOTIDE SEQUENCE [LARGE SCALE GENOMIC DNA]</scope>
    <source>
        <strain evidence="6 7">DSM 25478</strain>
    </source>
</reference>
<dbReference type="AlphaFoldDB" id="A0A2M9CR29"/>
<dbReference type="Gene3D" id="1.10.10.60">
    <property type="entry name" value="Homeodomain-like"/>
    <property type="match status" value="1"/>
</dbReference>
<dbReference type="PROSITE" id="PS50977">
    <property type="entry name" value="HTH_TETR_2"/>
    <property type="match status" value="1"/>
</dbReference>
<dbReference type="Pfam" id="PF00440">
    <property type="entry name" value="TetR_N"/>
    <property type="match status" value="1"/>
</dbReference>
<evidence type="ECO:0000313" key="7">
    <source>
        <dbReference type="Proteomes" id="UP000231693"/>
    </source>
</evidence>
<evidence type="ECO:0000256" key="2">
    <source>
        <dbReference type="ARBA" id="ARBA00023125"/>
    </source>
</evidence>
<comment type="caution">
    <text evidence="6">The sequence shown here is derived from an EMBL/GenBank/DDBJ whole genome shotgun (WGS) entry which is preliminary data.</text>
</comment>
<accession>A0A2M9CR29</accession>
<dbReference type="RefSeq" id="WP_100422989.1">
    <property type="nucleotide sequence ID" value="NZ_BOOX01000014.1"/>
</dbReference>
<organism evidence="6 7">
    <name type="scientific">Sediminihabitans luteus</name>
    <dbReference type="NCBI Taxonomy" id="1138585"/>
    <lineage>
        <taxon>Bacteria</taxon>
        <taxon>Bacillati</taxon>
        <taxon>Actinomycetota</taxon>
        <taxon>Actinomycetes</taxon>
        <taxon>Micrococcales</taxon>
        <taxon>Cellulomonadaceae</taxon>
        <taxon>Sediminihabitans</taxon>
    </lineage>
</organism>
<dbReference type="InterPro" id="IPR041347">
    <property type="entry name" value="MftR_C"/>
</dbReference>
<dbReference type="EMBL" id="PGFE01000002">
    <property type="protein sequence ID" value="PJJ74382.1"/>
    <property type="molecule type" value="Genomic_DNA"/>
</dbReference>
<evidence type="ECO:0000256" key="3">
    <source>
        <dbReference type="ARBA" id="ARBA00023163"/>
    </source>
</evidence>
<feature type="domain" description="HTH tetR-type" evidence="5">
    <location>
        <begin position="15"/>
        <end position="75"/>
    </location>
</feature>
<dbReference type="GO" id="GO:0003700">
    <property type="term" value="F:DNA-binding transcription factor activity"/>
    <property type="evidence" value="ECO:0007669"/>
    <property type="project" value="TreeGrafter"/>
</dbReference>
<dbReference type="Proteomes" id="UP000231693">
    <property type="component" value="Unassembled WGS sequence"/>
</dbReference>
<evidence type="ECO:0000256" key="1">
    <source>
        <dbReference type="ARBA" id="ARBA00023015"/>
    </source>
</evidence>
<dbReference type="InterPro" id="IPR009057">
    <property type="entry name" value="Homeodomain-like_sf"/>
</dbReference>
<dbReference type="PANTHER" id="PTHR30055">
    <property type="entry name" value="HTH-TYPE TRANSCRIPTIONAL REGULATOR RUTR"/>
    <property type="match status" value="1"/>
</dbReference>
<keyword evidence="1" id="KW-0805">Transcription regulation</keyword>
<keyword evidence="2 4" id="KW-0238">DNA-binding</keyword>
<dbReference type="InterPro" id="IPR023772">
    <property type="entry name" value="DNA-bd_HTH_TetR-type_CS"/>
</dbReference>
<evidence type="ECO:0000259" key="5">
    <source>
        <dbReference type="PROSITE" id="PS50977"/>
    </source>
</evidence>
<dbReference type="PANTHER" id="PTHR30055:SF238">
    <property type="entry name" value="MYCOFACTOCIN BIOSYNTHESIS TRANSCRIPTIONAL REGULATOR MFTR-RELATED"/>
    <property type="match status" value="1"/>
</dbReference>
<feature type="DNA-binding region" description="H-T-H motif" evidence="4">
    <location>
        <begin position="38"/>
        <end position="57"/>
    </location>
</feature>
<dbReference type="OrthoDB" id="956698at2"/>
<keyword evidence="7" id="KW-1185">Reference proteome</keyword>
<dbReference type="PRINTS" id="PR00455">
    <property type="entry name" value="HTHTETR"/>
</dbReference>
<dbReference type="Pfam" id="PF17754">
    <property type="entry name" value="TetR_C_14"/>
    <property type="match status" value="1"/>
</dbReference>